<keyword evidence="1 2" id="KW-0238">DNA-binding</keyword>
<dbReference type="Pfam" id="PF00440">
    <property type="entry name" value="TetR_N"/>
    <property type="match status" value="1"/>
</dbReference>
<keyword evidence="5" id="KW-1185">Reference proteome</keyword>
<dbReference type="InterPro" id="IPR009057">
    <property type="entry name" value="Homeodomain-like_sf"/>
</dbReference>
<dbReference type="Gene3D" id="1.10.357.10">
    <property type="entry name" value="Tetracycline Repressor, domain 2"/>
    <property type="match status" value="1"/>
</dbReference>
<evidence type="ECO:0000313" key="4">
    <source>
        <dbReference type="EMBL" id="GGC98246.1"/>
    </source>
</evidence>
<dbReference type="Pfam" id="PF17940">
    <property type="entry name" value="TetR_C_31"/>
    <property type="match status" value="1"/>
</dbReference>
<dbReference type="InterPro" id="IPR001647">
    <property type="entry name" value="HTH_TetR"/>
</dbReference>
<dbReference type="SUPFAM" id="SSF48498">
    <property type="entry name" value="Tetracyclin repressor-like, C-terminal domain"/>
    <property type="match status" value="1"/>
</dbReference>
<dbReference type="AlphaFoldDB" id="A0A8J2V5Y0"/>
<comment type="caution">
    <text evidence="2">Lacks conserved residue(s) required for the propagation of feature annotation.</text>
</comment>
<dbReference type="SUPFAM" id="SSF46689">
    <property type="entry name" value="Homeodomain-like"/>
    <property type="match status" value="1"/>
</dbReference>
<dbReference type="InterPro" id="IPR041583">
    <property type="entry name" value="TetR_C_31"/>
</dbReference>
<evidence type="ECO:0000256" key="2">
    <source>
        <dbReference type="PROSITE-ProRule" id="PRU00335"/>
    </source>
</evidence>
<dbReference type="InterPro" id="IPR036271">
    <property type="entry name" value="Tet_transcr_reg_TetR-rel_C_sf"/>
</dbReference>
<dbReference type="PROSITE" id="PS50977">
    <property type="entry name" value="HTH_TETR_2"/>
    <property type="match status" value="1"/>
</dbReference>
<dbReference type="Proteomes" id="UP000613582">
    <property type="component" value="Unassembled WGS sequence"/>
</dbReference>
<organism evidence="4 5">
    <name type="scientific">Aquisalinus flavus</name>
    <dbReference type="NCBI Taxonomy" id="1526572"/>
    <lineage>
        <taxon>Bacteria</taxon>
        <taxon>Pseudomonadati</taxon>
        <taxon>Pseudomonadota</taxon>
        <taxon>Alphaproteobacteria</taxon>
        <taxon>Parvularculales</taxon>
        <taxon>Parvularculaceae</taxon>
        <taxon>Aquisalinus</taxon>
    </lineage>
</organism>
<dbReference type="EMBL" id="BMGH01000001">
    <property type="protein sequence ID" value="GGC98246.1"/>
    <property type="molecule type" value="Genomic_DNA"/>
</dbReference>
<evidence type="ECO:0000259" key="3">
    <source>
        <dbReference type="PROSITE" id="PS50977"/>
    </source>
</evidence>
<proteinExistence type="predicted"/>
<reference evidence="4" key="1">
    <citation type="journal article" date="2014" name="Int. J. Syst. Evol. Microbiol.">
        <title>Complete genome sequence of Corynebacterium casei LMG S-19264T (=DSM 44701T), isolated from a smear-ripened cheese.</title>
        <authorList>
            <consortium name="US DOE Joint Genome Institute (JGI-PGF)"/>
            <person name="Walter F."/>
            <person name="Albersmeier A."/>
            <person name="Kalinowski J."/>
            <person name="Ruckert C."/>
        </authorList>
    </citation>
    <scope>NUCLEOTIDE SEQUENCE</scope>
    <source>
        <strain evidence="4">CGMCC 1.12921</strain>
    </source>
</reference>
<gene>
    <name evidence="4" type="ORF">GCM10011342_03980</name>
</gene>
<name>A0A8J2V5Y0_9PROT</name>
<feature type="domain" description="HTH tetR-type" evidence="3">
    <location>
        <begin position="1"/>
        <end position="37"/>
    </location>
</feature>
<dbReference type="GO" id="GO:0003677">
    <property type="term" value="F:DNA binding"/>
    <property type="evidence" value="ECO:0007669"/>
    <property type="project" value="UniProtKB-UniRule"/>
</dbReference>
<protein>
    <submittedName>
        <fullName evidence="4">TetR family transcriptional regulator</fullName>
    </submittedName>
</protein>
<comment type="caution">
    <text evidence="4">The sequence shown here is derived from an EMBL/GenBank/DDBJ whole genome shotgun (WGS) entry which is preliminary data.</text>
</comment>
<sequence length="161" mass="17941">MSRIAKSAKMSVGHIYHYFASKDEIIAAIVREEEIKANEKLAYFRSLTADELHSALISKIDEAACHLADTFHSVLMLEILAEAARNPEIARIVHELDAYMRNGFVELIGERMGLDNAEARVEVLFSVLNGLAIRILRNPGFDHKAVLPVLESVIGQILSDK</sequence>
<accession>A0A8J2V5Y0</accession>
<evidence type="ECO:0000256" key="1">
    <source>
        <dbReference type="ARBA" id="ARBA00023125"/>
    </source>
</evidence>
<reference evidence="4" key="2">
    <citation type="submission" date="2020-09" db="EMBL/GenBank/DDBJ databases">
        <authorList>
            <person name="Sun Q."/>
            <person name="Zhou Y."/>
        </authorList>
    </citation>
    <scope>NUCLEOTIDE SEQUENCE</scope>
    <source>
        <strain evidence="4">CGMCC 1.12921</strain>
    </source>
</reference>
<evidence type="ECO:0000313" key="5">
    <source>
        <dbReference type="Proteomes" id="UP000613582"/>
    </source>
</evidence>